<gene>
    <name evidence="2" type="ORF">AAE3_LOCUS2676</name>
</gene>
<reference evidence="2 3" key="1">
    <citation type="submission" date="2020-01" db="EMBL/GenBank/DDBJ databases">
        <authorList>
            <person name="Gupta K D."/>
        </authorList>
    </citation>
    <scope>NUCLEOTIDE SEQUENCE [LARGE SCALE GENOMIC DNA]</scope>
</reference>
<proteinExistence type="predicted"/>
<feature type="region of interest" description="Disordered" evidence="1">
    <location>
        <begin position="220"/>
        <end position="245"/>
    </location>
</feature>
<dbReference type="OrthoDB" id="3199068at2759"/>
<comment type="caution">
    <text evidence="2">The sequence shown here is derived from an EMBL/GenBank/DDBJ whole genome shotgun (WGS) entry which is preliminary data.</text>
</comment>
<evidence type="ECO:0000313" key="3">
    <source>
        <dbReference type="Proteomes" id="UP000467700"/>
    </source>
</evidence>
<protein>
    <recommendedName>
        <fullName evidence="4">BTB domain-containing protein</fullName>
    </recommendedName>
</protein>
<organism evidence="2 3">
    <name type="scientific">Cyclocybe aegerita</name>
    <name type="common">Black poplar mushroom</name>
    <name type="synonym">Agrocybe aegerita</name>
    <dbReference type="NCBI Taxonomy" id="1973307"/>
    <lineage>
        <taxon>Eukaryota</taxon>
        <taxon>Fungi</taxon>
        <taxon>Dikarya</taxon>
        <taxon>Basidiomycota</taxon>
        <taxon>Agaricomycotina</taxon>
        <taxon>Agaricomycetes</taxon>
        <taxon>Agaricomycetidae</taxon>
        <taxon>Agaricales</taxon>
        <taxon>Agaricineae</taxon>
        <taxon>Bolbitiaceae</taxon>
        <taxon>Cyclocybe</taxon>
    </lineage>
</organism>
<dbReference type="Proteomes" id="UP000467700">
    <property type="component" value="Unassembled WGS sequence"/>
</dbReference>
<dbReference type="AlphaFoldDB" id="A0A8S0WWD6"/>
<evidence type="ECO:0000256" key="1">
    <source>
        <dbReference type="SAM" id="MobiDB-lite"/>
    </source>
</evidence>
<feature type="region of interest" description="Disordered" evidence="1">
    <location>
        <begin position="284"/>
        <end position="305"/>
    </location>
</feature>
<dbReference type="EMBL" id="CACVBS010000029">
    <property type="protein sequence ID" value="CAA7260408.1"/>
    <property type="molecule type" value="Genomic_DNA"/>
</dbReference>
<evidence type="ECO:0000313" key="2">
    <source>
        <dbReference type="EMBL" id="CAA7260408.1"/>
    </source>
</evidence>
<keyword evidence="3" id="KW-1185">Reference proteome</keyword>
<accession>A0A8S0WWD6</accession>
<name>A0A8S0WWD6_CYCAE</name>
<evidence type="ECO:0008006" key="4">
    <source>
        <dbReference type="Google" id="ProtNLM"/>
    </source>
</evidence>
<sequence length="305" mass="34104">MSAVNDNLREVPVASTVINGEPAEKGKQREEPLVEDEEYFLQSSFVYFQVENHLFHIPSYRFTMESHVFAGMFRLPQSNVFDVEGASRGNPIVLPIGISHVDFRNFLKALYPLPVEIRLSLSKEEWLSVLKLSSFWYFLGFRKMAIAELANTKALTATEKITWGRDVKVSKEEALTIGYETTFSLFRLREERLSSRIPSVVDSIRAEFKAELEGIRAEEKGYSTEEDSEDINFEKNDEKSEQERAAKVNVKETPNGPGIFGSSSIFSPSAFAASVTASPVFPSTVFPTSAGTGTKKKAGRGQVAY</sequence>
<feature type="compositionally biased region" description="Basic and acidic residues" evidence="1">
    <location>
        <begin position="232"/>
        <end position="245"/>
    </location>
</feature>